<evidence type="ECO:0000256" key="4">
    <source>
        <dbReference type="ARBA" id="ARBA00022763"/>
    </source>
</evidence>
<dbReference type="InterPro" id="IPR036631">
    <property type="entry name" value="MGMT_N_sf"/>
</dbReference>
<keyword evidence="2" id="KW-0489">Methyltransferase</keyword>
<dbReference type="InterPro" id="IPR001497">
    <property type="entry name" value="MethylDNA_cys_MeTrfase_AS"/>
</dbReference>
<gene>
    <name evidence="9" type="ORF">HCT48_08190</name>
</gene>
<evidence type="ECO:0000256" key="1">
    <source>
        <dbReference type="ARBA" id="ARBA00001286"/>
    </source>
</evidence>
<organism evidence="9 10">
    <name type="scientific">Entomospira culicis</name>
    <dbReference type="NCBI Taxonomy" id="2719989"/>
    <lineage>
        <taxon>Bacteria</taxon>
        <taxon>Pseudomonadati</taxon>
        <taxon>Spirochaetota</taxon>
        <taxon>Spirochaetia</taxon>
        <taxon>Spirochaetales</taxon>
        <taxon>Spirochaetaceae</taxon>
        <taxon>Entomospira</taxon>
    </lineage>
</organism>
<dbReference type="CDD" id="cd06445">
    <property type="entry name" value="ATase"/>
    <property type="match status" value="1"/>
</dbReference>
<dbReference type="InterPro" id="IPR014048">
    <property type="entry name" value="MethylDNA_cys_MeTrfase_DNA-bd"/>
</dbReference>
<dbReference type="InterPro" id="IPR008332">
    <property type="entry name" value="MethylG_MeTrfase_N"/>
</dbReference>
<dbReference type="PANTHER" id="PTHR10815">
    <property type="entry name" value="METHYLATED-DNA--PROTEIN-CYSTEINE METHYLTRANSFERASE"/>
    <property type="match status" value="1"/>
</dbReference>
<evidence type="ECO:0000259" key="7">
    <source>
        <dbReference type="Pfam" id="PF01035"/>
    </source>
</evidence>
<keyword evidence="5" id="KW-0234">DNA repair</keyword>
<dbReference type="Pfam" id="PF01035">
    <property type="entry name" value="DNA_binding_1"/>
    <property type="match status" value="1"/>
</dbReference>
<evidence type="ECO:0000256" key="2">
    <source>
        <dbReference type="ARBA" id="ARBA00022603"/>
    </source>
</evidence>
<dbReference type="SUPFAM" id="SSF46767">
    <property type="entry name" value="Methylated DNA-protein cysteine methyltransferase, C-terminal domain"/>
    <property type="match status" value="1"/>
</dbReference>
<dbReference type="EMBL" id="JAATLM010000002">
    <property type="protein sequence ID" value="NIZ70186.1"/>
    <property type="molecule type" value="Genomic_DNA"/>
</dbReference>
<comment type="catalytic activity">
    <reaction evidence="1">
        <text>a 4-O-methyl-thymidine in DNA + L-cysteinyl-[protein] = a thymidine in DNA + S-methyl-L-cysteinyl-[protein]</text>
        <dbReference type="Rhea" id="RHEA:53428"/>
        <dbReference type="Rhea" id="RHEA-COMP:10131"/>
        <dbReference type="Rhea" id="RHEA-COMP:10132"/>
        <dbReference type="Rhea" id="RHEA-COMP:13555"/>
        <dbReference type="Rhea" id="RHEA-COMP:13556"/>
        <dbReference type="ChEBI" id="CHEBI:29950"/>
        <dbReference type="ChEBI" id="CHEBI:82612"/>
        <dbReference type="ChEBI" id="CHEBI:137386"/>
        <dbReference type="ChEBI" id="CHEBI:137387"/>
        <dbReference type="EC" id="2.1.1.63"/>
    </reaction>
</comment>
<feature type="domain" description="Methylguanine DNA methyltransferase ribonuclease-like" evidence="8">
    <location>
        <begin position="3"/>
        <end position="62"/>
    </location>
</feature>
<proteinExistence type="predicted"/>
<dbReference type="AlphaFoldDB" id="A0A968GHZ9"/>
<dbReference type="Pfam" id="PF02870">
    <property type="entry name" value="Methyltransf_1N"/>
    <property type="match status" value="1"/>
</dbReference>
<dbReference type="SUPFAM" id="SSF53155">
    <property type="entry name" value="Methylated DNA-protein cysteine methyltransferase domain"/>
    <property type="match status" value="1"/>
</dbReference>
<comment type="catalytic activity">
    <reaction evidence="6">
        <text>a 6-O-methyl-2'-deoxyguanosine in DNA + L-cysteinyl-[protein] = S-methyl-L-cysteinyl-[protein] + a 2'-deoxyguanosine in DNA</text>
        <dbReference type="Rhea" id="RHEA:24000"/>
        <dbReference type="Rhea" id="RHEA-COMP:10131"/>
        <dbReference type="Rhea" id="RHEA-COMP:10132"/>
        <dbReference type="Rhea" id="RHEA-COMP:11367"/>
        <dbReference type="Rhea" id="RHEA-COMP:11368"/>
        <dbReference type="ChEBI" id="CHEBI:29950"/>
        <dbReference type="ChEBI" id="CHEBI:82612"/>
        <dbReference type="ChEBI" id="CHEBI:85445"/>
        <dbReference type="ChEBI" id="CHEBI:85448"/>
        <dbReference type="EC" id="2.1.1.63"/>
    </reaction>
</comment>
<dbReference type="InterPro" id="IPR036388">
    <property type="entry name" value="WH-like_DNA-bd_sf"/>
</dbReference>
<evidence type="ECO:0000313" key="9">
    <source>
        <dbReference type="EMBL" id="NIZ70186.1"/>
    </source>
</evidence>
<dbReference type="PROSITE" id="PS00374">
    <property type="entry name" value="MGMT"/>
    <property type="match status" value="1"/>
</dbReference>
<dbReference type="GO" id="GO:0006281">
    <property type="term" value="P:DNA repair"/>
    <property type="evidence" value="ECO:0007669"/>
    <property type="project" value="UniProtKB-KW"/>
</dbReference>
<dbReference type="NCBIfam" id="TIGR00589">
    <property type="entry name" value="ogt"/>
    <property type="match status" value="1"/>
</dbReference>
<evidence type="ECO:0000313" key="10">
    <source>
        <dbReference type="Proteomes" id="UP000778951"/>
    </source>
</evidence>
<dbReference type="Gene3D" id="3.30.160.70">
    <property type="entry name" value="Methylated DNA-protein cysteine methyltransferase domain"/>
    <property type="match status" value="1"/>
</dbReference>
<name>A0A968GHZ9_9SPIO</name>
<dbReference type="PANTHER" id="PTHR10815:SF13">
    <property type="entry name" value="METHYLATED-DNA--PROTEIN-CYSTEINE METHYLTRANSFERASE"/>
    <property type="match status" value="1"/>
</dbReference>
<evidence type="ECO:0000259" key="8">
    <source>
        <dbReference type="Pfam" id="PF02870"/>
    </source>
</evidence>
<dbReference type="GO" id="GO:0003908">
    <property type="term" value="F:methylated-DNA-[protein]-cysteine S-methyltransferase activity"/>
    <property type="evidence" value="ECO:0007669"/>
    <property type="project" value="UniProtKB-EC"/>
</dbReference>
<dbReference type="GO" id="GO:0032259">
    <property type="term" value="P:methylation"/>
    <property type="evidence" value="ECO:0007669"/>
    <property type="project" value="UniProtKB-KW"/>
</dbReference>
<dbReference type="InterPro" id="IPR036217">
    <property type="entry name" value="MethylDNA_cys_MeTrfase_DNAb"/>
</dbReference>
<keyword evidence="10" id="KW-1185">Reference proteome</keyword>
<keyword evidence="3" id="KW-0808">Transferase</keyword>
<evidence type="ECO:0000256" key="5">
    <source>
        <dbReference type="ARBA" id="ARBA00023204"/>
    </source>
</evidence>
<feature type="domain" description="Methylated-DNA-[protein]-cysteine S-methyltransferase DNA binding" evidence="7">
    <location>
        <begin position="71"/>
        <end position="148"/>
    </location>
</feature>
<keyword evidence="4" id="KW-0227">DNA damage</keyword>
<comment type="caution">
    <text evidence="9">The sequence shown here is derived from an EMBL/GenBank/DDBJ whole genome shotgun (WGS) entry which is preliminary data.</text>
</comment>
<dbReference type="Proteomes" id="UP000778951">
    <property type="component" value="Unassembled WGS sequence"/>
</dbReference>
<reference evidence="9" key="1">
    <citation type="submission" date="2020-03" db="EMBL/GenBank/DDBJ databases">
        <title>Spirochaetal bacteria isolated from arthropods constitute a novel genus Entomospira genus novum within the order Spirochaetales.</title>
        <authorList>
            <person name="Grana-Miraglia L."/>
            <person name="Sikutova S."/>
            <person name="Fingerle V."/>
            <person name="Sing A."/>
            <person name="Castillo-Ramirez S."/>
            <person name="Margos G."/>
            <person name="Rudolf I."/>
        </authorList>
    </citation>
    <scope>NUCLEOTIDE SEQUENCE</scope>
    <source>
        <strain evidence="9">BR149</strain>
    </source>
</reference>
<protein>
    <submittedName>
        <fullName evidence="9">Methylated-DNA--[protein]-cysteine S-methyltransferase</fullName>
    </submittedName>
</protein>
<sequence>MSAYYQSPIGWFNIEASAVALLKVSMVEKPTLGWLANPLEEETIAQLEAYFHGKLRQFTLPFVFSTHLSLFSRTIYHTLLDNISYGQRISYKELSNMAGSPGAMRAVGRVMAVNPIAVIIPCHRVVGTKDLGGYAWSLPRKEYLLNLELINII</sequence>
<accession>A0A968GHZ9</accession>
<dbReference type="Gene3D" id="1.10.10.10">
    <property type="entry name" value="Winged helix-like DNA-binding domain superfamily/Winged helix DNA-binding domain"/>
    <property type="match status" value="1"/>
</dbReference>
<evidence type="ECO:0000256" key="3">
    <source>
        <dbReference type="ARBA" id="ARBA00022679"/>
    </source>
</evidence>
<dbReference type="RefSeq" id="WP_167696486.1">
    <property type="nucleotide sequence ID" value="NZ_CP118182.1"/>
</dbReference>
<evidence type="ECO:0000256" key="6">
    <source>
        <dbReference type="ARBA" id="ARBA00049348"/>
    </source>
</evidence>